<accession>A0A2U1UXV1</accession>
<dbReference type="Gene3D" id="3.40.50.300">
    <property type="entry name" value="P-loop containing nucleotide triphosphate hydrolases"/>
    <property type="match status" value="1"/>
</dbReference>
<gene>
    <name evidence="1" type="ORF">CR165_23065</name>
</gene>
<proteinExistence type="predicted"/>
<name>A0A2U1UXV1_9PROT</name>
<evidence type="ECO:0000313" key="2">
    <source>
        <dbReference type="Proteomes" id="UP000245048"/>
    </source>
</evidence>
<organism evidence="1 2">
    <name type="scientific">Teichococcus aestuarii</name>
    <dbReference type="NCBI Taxonomy" id="568898"/>
    <lineage>
        <taxon>Bacteria</taxon>
        <taxon>Pseudomonadati</taxon>
        <taxon>Pseudomonadota</taxon>
        <taxon>Alphaproteobacteria</taxon>
        <taxon>Acetobacterales</taxon>
        <taxon>Roseomonadaceae</taxon>
        <taxon>Roseomonas</taxon>
    </lineage>
</organism>
<dbReference type="InterPro" id="IPR027417">
    <property type="entry name" value="P-loop_NTPase"/>
</dbReference>
<evidence type="ECO:0000313" key="1">
    <source>
        <dbReference type="EMBL" id="PWC26470.1"/>
    </source>
</evidence>
<dbReference type="RefSeq" id="WP_109519268.1">
    <property type="nucleotide sequence ID" value="NZ_PDOA01000037.1"/>
</dbReference>
<dbReference type="EMBL" id="PDOA01000037">
    <property type="protein sequence ID" value="PWC26470.1"/>
    <property type="molecule type" value="Genomic_DNA"/>
</dbReference>
<comment type="caution">
    <text evidence="1">The sequence shown here is derived from an EMBL/GenBank/DDBJ whole genome shotgun (WGS) entry which is preliminary data.</text>
</comment>
<dbReference type="PIRSF" id="PIRSF034285">
    <property type="entry name" value="UCP034285"/>
    <property type="match status" value="1"/>
</dbReference>
<keyword evidence="2" id="KW-1185">Reference proteome</keyword>
<reference evidence="2" key="1">
    <citation type="submission" date="2017-10" db="EMBL/GenBank/DDBJ databases">
        <authorList>
            <person name="Toshchakov S.V."/>
            <person name="Goeva M.A."/>
        </authorList>
    </citation>
    <scope>NUCLEOTIDE SEQUENCE [LARGE SCALE GENOMIC DNA]</scope>
    <source>
        <strain evidence="2">JR1/69-1-13</strain>
    </source>
</reference>
<sequence>MAIPGKAALLNELREQVARIEGHGDARARPTLAFGLPVLDDGLPHGGLARGALHEVAGAGANVEHASAAALLVAGILARAGGPVLWASEHFDLFAPALAGVGLPGSRVVHVEAGRSVLLAMEEGLRHRGLAGVVGEYSGRLSLTASRRLQLAAEASGAMAFLIRRGPKLNDLLLSEPTAAVTRWKVACLPSPPPLPHSPETPGLGRARWQLDLMRCRGGMPGSWILEACDAQGHLALPADLAHRPAATAPSRFHRRAAADRAAAA</sequence>
<dbReference type="AlphaFoldDB" id="A0A2U1UXV1"/>
<protein>
    <submittedName>
        <fullName evidence="1">Damage-inducible mutagenesis protein</fullName>
    </submittedName>
</protein>
<dbReference type="Proteomes" id="UP000245048">
    <property type="component" value="Unassembled WGS sequence"/>
</dbReference>
<dbReference type="OrthoDB" id="7202530at2"/>
<dbReference type="InterPro" id="IPR017026">
    <property type="entry name" value="ImuA"/>
</dbReference>
<dbReference type="SUPFAM" id="SSF52540">
    <property type="entry name" value="P-loop containing nucleoside triphosphate hydrolases"/>
    <property type="match status" value="1"/>
</dbReference>